<name>A0A1R3RKK1_ASPC5</name>
<dbReference type="EMBL" id="KV907501">
    <property type="protein sequence ID" value="OOF94989.1"/>
    <property type="molecule type" value="Genomic_DNA"/>
</dbReference>
<dbReference type="AlphaFoldDB" id="A0A1R3RKK1"/>
<reference evidence="3" key="1">
    <citation type="journal article" date="2017" name="Genome Biol.">
        <title>Comparative genomics reveals high biological diversity and specific adaptations in the industrially and medically important fungal genus Aspergillus.</title>
        <authorList>
            <person name="de Vries R.P."/>
            <person name="Riley R."/>
            <person name="Wiebenga A."/>
            <person name="Aguilar-Osorio G."/>
            <person name="Amillis S."/>
            <person name="Uchima C.A."/>
            <person name="Anderluh G."/>
            <person name="Asadollahi M."/>
            <person name="Askin M."/>
            <person name="Barry K."/>
            <person name="Battaglia E."/>
            <person name="Bayram O."/>
            <person name="Benocci T."/>
            <person name="Braus-Stromeyer S.A."/>
            <person name="Caldana C."/>
            <person name="Canovas D."/>
            <person name="Cerqueira G.C."/>
            <person name="Chen F."/>
            <person name="Chen W."/>
            <person name="Choi C."/>
            <person name="Clum A."/>
            <person name="Dos Santos R.A."/>
            <person name="Damasio A.R."/>
            <person name="Diallinas G."/>
            <person name="Emri T."/>
            <person name="Fekete E."/>
            <person name="Flipphi M."/>
            <person name="Freyberg S."/>
            <person name="Gallo A."/>
            <person name="Gournas C."/>
            <person name="Habgood R."/>
            <person name="Hainaut M."/>
            <person name="Harispe M.L."/>
            <person name="Henrissat B."/>
            <person name="Hilden K.S."/>
            <person name="Hope R."/>
            <person name="Hossain A."/>
            <person name="Karabika E."/>
            <person name="Karaffa L."/>
            <person name="Karanyi Z."/>
            <person name="Krasevec N."/>
            <person name="Kuo A."/>
            <person name="Kusch H."/>
            <person name="LaButti K."/>
            <person name="Lagendijk E.L."/>
            <person name="Lapidus A."/>
            <person name="Levasseur A."/>
            <person name="Lindquist E."/>
            <person name="Lipzen A."/>
            <person name="Logrieco A.F."/>
            <person name="MacCabe A."/>
            <person name="Maekelae M.R."/>
            <person name="Malavazi I."/>
            <person name="Melin P."/>
            <person name="Meyer V."/>
            <person name="Mielnichuk N."/>
            <person name="Miskei M."/>
            <person name="Molnar A.P."/>
            <person name="Mule G."/>
            <person name="Ngan C.Y."/>
            <person name="Orejas M."/>
            <person name="Orosz E."/>
            <person name="Ouedraogo J.P."/>
            <person name="Overkamp K.M."/>
            <person name="Park H.-S."/>
            <person name="Perrone G."/>
            <person name="Piumi F."/>
            <person name="Punt P.J."/>
            <person name="Ram A.F."/>
            <person name="Ramon A."/>
            <person name="Rauscher S."/>
            <person name="Record E."/>
            <person name="Riano-Pachon D.M."/>
            <person name="Robert V."/>
            <person name="Roehrig J."/>
            <person name="Ruller R."/>
            <person name="Salamov A."/>
            <person name="Salih N.S."/>
            <person name="Samson R.A."/>
            <person name="Sandor E."/>
            <person name="Sanguinetti M."/>
            <person name="Schuetze T."/>
            <person name="Sepcic K."/>
            <person name="Shelest E."/>
            <person name="Sherlock G."/>
            <person name="Sophianopoulou V."/>
            <person name="Squina F.M."/>
            <person name="Sun H."/>
            <person name="Susca A."/>
            <person name="Todd R.B."/>
            <person name="Tsang A."/>
            <person name="Unkles S.E."/>
            <person name="van de Wiele N."/>
            <person name="van Rossen-Uffink D."/>
            <person name="Oliveira J.V."/>
            <person name="Vesth T.C."/>
            <person name="Visser J."/>
            <person name="Yu J.-H."/>
            <person name="Zhou M."/>
            <person name="Andersen M.R."/>
            <person name="Archer D.B."/>
            <person name="Baker S.E."/>
            <person name="Benoit I."/>
            <person name="Brakhage A.A."/>
            <person name="Braus G.H."/>
            <person name="Fischer R."/>
            <person name="Frisvad J.C."/>
            <person name="Goldman G.H."/>
            <person name="Houbraken J."/>
            <person name="Oakley B."/>
            <person name="Pocsi I."/>
            <person name="Scazzocchio C."/>
            <person name="Seiboth B."/>
            <person name="vanKuyk P.A."/>
            <person name="Wortman J."/>
            <person name="Dyer P.S."/>
            <person name="Grigoriev I.V."/>
        </authorList>
    </citation>
    <scope>NUCLEOTIDE SEQUENCE [LARGE SCALE GENOMIC DNA]</scope>
    <source>
        <strain evidence="3">ITEM 5010</strain>
    </source>
</reference>
<dbReference type="InterPro" id="IPR052895">
    <property type="entry name" value="HetReg/Transcr_Mod"/>
</dbReference>
<evidence type="ECO:0000259" key="1">
    <source>
        <dbReference type="Pfam" id="PF06985"/>
    </source>
</evidence>
<organism evidence="2 3">
    <name type="scientific">Aspergillus carbonarius (strain ITEM 5010)</name>
    <dbReference type="NCBI Taxonomy" id="602072"/>
    <lineage>
        <taxon>Eukaryota</taxon>
        <taxon>Fungi</taxon>
        <taxon>Dikarya</taxon>
        <taxon>Ascomycota</taxon>
        <taxon>Pezizomycotina</taxon>
        <taxon>Eurotiomycetes</taxon>
        <taxon>Eurotiomycetidae</taxon>
        <taxon>Eurotiales</taxon>
        <taxon>Aspergillaceae</taxon>
        <taxon>Aspergillus</taxon>
        <taxon>Aspergillus subgen. Circumdati</taxon>
    </lineage>
</organism>
<evidence type="ECO:0000313" key="2">
    <source>
        <dbReference type="EMBL" id="OOF94989.1"/>
    </source>
</evidence>
<dbReference type="InterPro" id="IPR009003">
    <property type="entry name" value="Peptidase_S1_PA"/>
</dbReference>
<dbReference type="InterPro" id="IPR010730">
    <property type="entry name" value="HET"/>
</dbReference>
<dbReference type="Proteomes" id="UP000188318">
    <property type="component" value="Unassembled WGS sequence"/>
</dbReference>
<dbReference type="PANTHER" id="PTHR24148">
    <property type="entry name" value="ANKYRIN REPEAT DOMAIN-CONTAINING PROTEIN 39 HOMOLOG-RELATED"/>
    <property type="match status" value="1"/>
</dbReference>
<sequence length="725" mass="81873">MAVFTRCEPELGDYSPLSHGWTRLLRLRPHKDNQARVECQLFDYPLQEVGDESHLYEALSYVWGDPGHRCSILINDREMSITENLHAALVHLRNHFLDRVLWVDAVCINQQDLSEKGEQVQLMAEIYSKASRVIVWLGDAQENSDQALEEIRLAAAGALTDPTISESTEQAVLALLRRPWFERIWVLQEVAAARDIIVRCGYTEIDGHAFSAGLMSKVFERLERNLLAIQNPVHTVLDLMRHAGFRSRRMFHTRKATMRHDKIVALLGMSTDDPAVAGLSVHYKMPWHTLLEKLVLYLLGAEVLVKTWPEREMVLIKAKGYVLGRIASVTTTDLRNKQDIVLTLAYGPSVCRPQSKWRLPGSAKSVQAGDLLCVLRGSSTPIIIRPCRDFFSIILNLASISPKMPKAPPVREFILLWDWQTNQGNLPKPHEILIGDILPEIPKEVLGGHYNILIRLWSAACILEDADAFKEARVRLKEAVNGHEKIYEAPSIIYKEKLALIDYKVFWQEVIRRKPRSRCVPLDFRDEVWERWIVKLLVPQGGRNSQGTGFFLNVPTGTKNIILTAGHILTNDRGEVAEDVMVIEKSNTWSSAQRGCSIFVSDANPDIGGNYGAIVIPKPESYKSRAPGSGPSSGFGFALGLSYANLVNRDFTITSCRDTYDREQYRRPITIMVRCLISQETQLMCNMPLEQITGGSPVFMSHEGHETAIAMWVPIFDSLFITFSP</sequence>
<proteinExistence type="predicted"/>
<feature type="domain" description="Heterokaryon incompatibility" evidence="1">
    <location>
        <begin position="56"/>
        <end position="189"/>
    </location>
</feature>
<dbReference type="OrthoDB" id="2157530at2759"/>
<dbReference type="SUPFAM" id="SSF50494">
    <property type="entry name" value="Trypsin-like serine proteases"/>
    <property type="match status" value="1"/>
</dbReference>
<protein>
    <recommendedName>
        <fullName evidence="1">Heterokaryon incompatibility domain-containing protein</fullName>
    </recommendedName>
</protein>
<accession>A0A1R3RKK1</accession>
<gene>
    <name evidence="2" type="ORF">ASPCADRAFT_131553</name>
</gene>
<dbReference type="PANTHER" id="PTHR24148:SF78">
    <property type="entry name" value="HETEROKARYON INCOMPATIBILITY DOMAIN-CONTAINING PROTEIN"/>
    <property type="match status" value="1"/>
</dbReference>
<dbReference type="VEuPathDB" id="FungiDB:ASPCADRAFT_131553"/>
<dbReference type="STRING" id="602072.A0A1R3RKK1"/>
<dbReference type="Pfam" id="PF06985">
    <property type="entry name" value="HET"/>
    <property type="match status" value="1"/>
</dbReference>
<keyword evidence="3" id="KW-1185">Reference proteome</keyword>
<evidence type="ECO:0000313" key="3">
    <source>
        <dbReference type="Proteomes" id="UP000188318"/>
    </source>
</evidence>